<feature type="region of interest" description="Disordered" evidence="1">
    <location>
        <begin position="1"/>
        <end position="84"/>
    </location>
</feature>
<dbReference type="Proteomes" id="UP000192596">
    <property type="component" value="Unassembled WGS sequence"/>
</dbReference>
<sequence>MFSDDYGLCPPGNLDTAPDSLLWQQPAGNSRPQQQPDYLAQSPLTPPVEMDEVSQQTYRTPVNGSSRSGRNAHAMSPRCAPYLTPSTLLRGPSCPGHMDYRSPQALSYLRSAQTSSAPSTSLMATPQQLLARPKMATAPTRASTRSLAAAHKGKPRTRRPPLKRPDSTPPTKSSRIPHSVVERRYRDKLRSQLDALTSKVPVLKESYPCSLDIEDSSRSMKGPSKAVVISAATKHIERLEAENVRSVDFVKSLQDQIVGLQRLVRCDERSVLRYLQGLQIPTLQELG</sequence>
<dbReference type="EMBL" id="NAJO01000114">
    <property type="protein sequence ID" value="OQN95286.1"/>
    <property type="molecule type" value="Genomic_DNA"/>
</dbReference>
<feature type="domain" description="BHLH" evidence="2">
    <location>
        <begin position="173"/>
        <end position="239"/>
    </location>
</feature>
<evidence type="ECO:0000313" key="4">
    <source>
        <dbReference type="Proteomes" id="UP000192596"/>
    </source>
</evidence>
<dbReference type="STRING" id="1507870.A0A1V8S813"/>
<dbReference type="PANTHER" id="PTHR47336:SF2">
    <property type="entry name" value="TRANSCRIPTION FACTOR HMS1-RELATED"/>
    <property type="match status" value="1"/>
</dbReference>
<feature type="compositionally biased region" description="Basic residues" evidence="1">
    <location>
        <begin position="151"/>
        <end position="162"/>
    </location>
</feature>
<name>A0A1V8S813_9PEZI</name>
<accession>A0A1V8S813</accession>
<comment type="caution">
    <text evidence="3">The sequence shown here is derived from an EMBL/GenBank/DDBJ whole genome shotgun (WGS) entry which is preliminary data.</text>
</comment>
<feature type="region of interest" description="Disordered" evidence="1">
    <location>
        <begin position="131"/>
        <end position="180"/>
    </location>
</feature>
<proteinExistence type="predicted"/>
<dbReference type="AlphaFoldDB" id="A0A1V8S813"/>
<dbReference type="PROSITE" id="PS50888">
    <property type="entry name" value="BHLH"/>
    <property type="match status" value="1"/>
</dbReference>
<keyword evidence="4" id="KW-1185">Reference proteome</keyword>
<dbReference type="Pfam" id="PF00010">
    <property type="entry name" value="HLH"/>
    <property type="match status" value="1"/>
</dbReference>
<dbReference type="Gene3D" id="4.10.280.10">
    <property type="entry name" value="Helix-loop-helix DNA-binding domain"/>
    <property type="match status" value="1"/>
</dbReference>
<dbReference type="InterPro" id="IPR036638">
    <property type="entry name" value="HLH_DNA-bd_sf"/>
</dbReference>
<evidence type="ECO:0000313" key="3">
    <source>
        <dbReference type="EMBL" id="OQN95286.1"/>
    </source>
</evidence>
<dbReference type="InterPro" id="IPR052099">
    <property type="entry name" value="Regulatory_TF_Diverse"/>
</dbReference>
<gene>
    <name evidence="3" type="ORF">B0A48_18649</name>
</gene>
<dbReference type="SUPFAM" id="SSF47459">
    <property type="entry name" value="HLH, helix-loop-helix DNA-binding domain"/>
    <property type="match status" value="1"/>
</dbReference>
<dbReference type="PANTHER" id="PTHR47336">
    <property type="entry name" value="TRANSCRIPTION FACTOR HMS1-RELATED"/>
    <property type="match status" value="1"/>
</dbReference>
<dbReference type="InterPro" id="IPR011598">
    <property type="entry name" value="bHLH_dom"/>
</dbReference>
<feature type="compositionally biased region" description="Polar residues" evidence="1">
    <location>
        <begin position="53"/>
        <end position="69"/>
    </location>
</feature>
<reference evidence="4" key="1">
    <citation type="submission" date="2017-03" db="EMBL/GenBank/DDBJ databases">
        <title>Genomes of endolithic fungi from Antarctica.</title>
        <authorList>
            <person name="Coleine C."/>
            <person name="Masonjones S."/>
            <person name="Stajich J.E."/>
        </authorList>
    </citation>
    <scope>NUCLEOTIDE SEQUENCE [LARGE SCALE GENOMIC DNA]</scope>
    <source>
        <strain evidence="4">CCFEE 5527</strain>
    </source>
</reference>
<protein>
    <recommendedName>
        <fullName evidence="2">BHLH domain-containing protein</fullName>
    </recommendedName>
</protein>
<evidence type="ECO:0000256" key="1">
    <source>
        <dbReference type="SAM" id="MobiDB-lite"/>
    </source>
</evidence>
<dbReference type="InParanoid" id="A0A1V8S813"/>
<organism evidence="3 4">
    <name type="scientific">Cryoendolithus antarcticus</name>
    <dbReference type="NCBI Taxonomy" id="1507870"/>
    <lineage>
        <taxon>Eukaryota</taxon>
        <taxon>Fungi</taxon>
        <taxon>Dikarya</taxon>
        <taxon>Ascomycota</taxon>
        <taxon>Pezizomycotina</taxon>
        <taxon>Dothideomycetes</taxon>
        <taxon>Dothideomycetidae</taxon>
        <taxon>Cladosporiales</taxon>
        <taxon>Cladosporiaceae</taxon>
        <taxon>Cryoendolithus</taxon>
    </lineage>
</organism>
<dbReference type="OrthoDB" id="2133190at2759"/>
<evidence type="ECO:0000259" key="2">
    <source>
        <dbReference type="PROSITE" id="PS50888"/>
    </source>
</evidence>
<dbReference type="GO" id="GO:0046983">
    <property type="term" value="F:protein dimerization activity"/>
    <property type="evidence" value="ECO:0007669"/>
    <property type="project" value="InterPro"/>
</dbReference>
<feature type="compositionally biased region" description="Polar residues" evidence="1">
    <location>
        <begin position="22"/>
        <end position="36"/>
    </location>
</feature>